<feature type="transmembrane region" description="Helical" evidence="2">
    <location>
        <begin position="87"/>
        <end position="107"/>
    </location>
</feature>
<dbReference type="Pfam" id="PF11361">
    <property type="entry name" value="DUF3159"/>
    <property type="match status" value="1"/>
</dbReference>
<dbReference type="Proteomes" id="UP000001549">
    <property type="component" value="Chromosome"/>
</dbReference>
<evidence type="ECO:0000256" key="1">
    <source>
        <dbReference type="SAM" id="MobiDB-lite"/>
    </source>
</evidence>
<feature type="region of interest" description="Disordered" evidence="1">
    <location>
        <begin position="14"/>
        <end position="57"/>
    </location>
</feature>
<dbReference type="AlphaFoldDB" id="F8B6G1"/>
<keyword evidence="2" id="KW-1133">Transmembrane helix</keyword>
<feature type="transmembrane region" description="Helical" evidence="2">
    <location>
        <begin position="138"/>
        <end position="159"/>
    </location>
</feature>
<organism evidence="3 4">
    <name type="scientific">Candidatus Protofrankia datiscae</name>
    <dbReference type="NCBI Taxonomy" id="2716812"/>
    <lineage>
        <taxon>Bacteria</taxon>
        <taxon>Bacillati</taxon>
        <taxon>Actinomycetota</taxon>
        <taxon>Actinomycetes</taxon>
        <taxon>Frankiales</taxon>
        <taxon>Frankiaceae</taxon>
        <taxon>Protofrankia</taxon>
    </lineage>
</organism>
<evidence type="ECO:0008006" key="5">
    <source>
        <dbReference type="Google" id="ProtNLM"/>
    </source>
</evidence>
<gene>
    <name evidence="3" type="ordered locus">FsymDg_1810</name>
</gene>
<dbReference type="RefSeq" id="WP_013873207.1">
    <property type="nucleotide sequence ID" value="NC_015656.1"/>
</dbReference>
<keyword evidence="4" id="KW-1185">Reference proteome</keyword>
<accession>F8B6G1</accession>
<feature type="compositionally biased region" description="Basic and acidic residues" evidence="1">
    <location>
        <begin position="14"/>
        <end position="27"/>
    </location>
</feature>
<evidence type="ECO:0000313" key="3">
    <source>
        <dbReference type="EMBL" id="AEH09257.1"/>
    </source>
</evidence>
<reference evidence="3 4" key="1">
    <citation type="submission" date="2011-05" db="EMBL/GenBank/DDBJ databases">
        <title>Complete sequence of chromosome of Frankia symbiont of Datisca glomerata.</title>
        <authorList>
            <consortium name="US DOE Joint Genome Institute"/>
            <person name="Lucas S."/>
            <person name="Han J."/>
            <person name="Lapidus A."/>
            <person name="Cheng J.-F."/>
            <person name="Goodwin L."/>
            <person name="Pitluck S."/>
            <person name="Peters L."/>
            <person name="Mikhailova N."/>
            <person name="Chertkov O."/>
            <person name="Teshima H."/>
            <person name="Han C."/>
            <person name="Tapia R."/>
            <person name="Land M."/>
            <person name="Hauser L."/>
            <person name="Kyrpides N."/>
            <person name="Ivanova N."/>
            <person name="Pagani I."/>
            <person name="Berry A."/>
            <person name="Pawlowski K."/>
            <person name="Persson T."/>
            <person name="Vanden Heuvel B."/>
            <person name="Benson D."/>
            <person name="Woyke T."/>
        </authorList>
    </citation>
    <scope>NUCLEOTIDE SEQUENCE [LARGE SCALE GENOMIC DNA]</scope>
    <source>
        <strain evidence="4">4085684</strain>
    </source>
</reference>
<dbReference type="KEGG" id="fsy:FsymDg_1810"/>
<evidence type="ECO:0000313" key="4">
    <source>
        <dbReference type="Proteomes" id="UP000001549"/>
    </source>
</evidence>
<dbReference type="HOGENOM" id="CLU_075797_2_0_11"/>
<sequence length="273" mass="28648">MAYQWMTHISEGGCHDEFRQSPRDRGPATRAVARAAHRRVSAPSRDRRPSARQPPVSLAEAVGGVRGVVDGAVPTAAFVAVNSQAGLTAGIVVAIAVALALVVLRLVRREPVQQAFSGLFAVGVAAFVASRTHSAEGFFLPSIAKNAVFAAVGLLSLLVRRPLAGYVMAALDPRYANWRRHADTRRAAVWATGVWIAVFAVRFAVQGLLYLAGEPGWLGAANIALGLPLFGVAILATFAIVRRLAPRQPAADDDPVADGGPAVEGTVLDGPGR</sequence>
<dbReference type="STRING" id="656024.FsymDg_1810"/>
<keyword evidence="2" id="KW-0472">Membrane</keyword>
<dbReference type="InterPro" id="IPR016566">
    <property type="entry name" value="UCP010219"/>
</dbReference>
<keyword evidence="2" id="KW-0812">Transmembrane</keyword>
<feature type="transmembrane region" description="Helical" evidence="2">
    <location>
        <begin position="187"/>
        <end position="205"/>
    </location>
</feature>
<feature type="region of interest" description="Disordered" evidence="1">
    <location>
        <begin position="249"/>
        <end position="273"/>
    </location>
</feature>
<dbReference type="eggNOG" id="ENOG5031MNQ">
    <property type="taxonomic scope" value="Bacteria"/>
</dbReference>
<proteinExistence type="predicted"/>
<feature type="transmembrane region" description="Helical" evidence="2">
    <location>
        <begin position="114"/>
        <end position="132"/>
    </location>
</feature>
<protein>
    <recommendedName>
        <fullName evidence="5">DUF3159 domain-containing protein</fullName>
    </recommendedName>
</protein>
<evidence type="ECO:0000256" key="2">
    <source>
        <dbReference type="SAM" id="Phobius"/>
    </source>
</evidence>
<name>F8B6G1_9ACTN</name>
<feature type="transmembrane region" description="Helical" evidence="2">
    <location>
        <begin position="217"/>
        <end position="241"/>
    </location>
</feature>
<dbReference type="EMBL" id="CP002801">
    <property type="protein sequence ID" value="AEH09257.1"/>
    <property type="molecule type" value="Genomic_DNA"/>
</dbReference>